<evidence type="ECO:0000259" key="2">
    <source>
        <dbReference type="Pfam" id="PF08386"/>
    </source>
</evidence>
<dbReference type="Pfam" id="PF08386">
    <property type="entry name" value="Abhydrolase_4"/>
    <property type="match status" value="1"/>
</dbReference>
<dbReference type="InterPro" id="IPR000073">
    <property type="entry name" value="AB_hydrolase_1"/>
</dbReference>
<dbReference type="GO" id="GO:0042952">
    <property type="term" value="P:beta-ketoadipate pathway"/>
    <property type="evidence" value="ECO:0007669"/>
    <property type="project" value="InterPro"/>
</dbReference>
<dbReference type="PRINTS" id="PR00111">
    <property type="entry name" value="ABHYDROLASE"/>
</dbReference>
<dbReference type="EMBL" id="BOPV01000001">
    <property type="protein sequence ID" value="GIL41617.1"/>
    <property type="molecule type" value="Genomic_DNA"/>
</dbReference>
<evidence type="ECO:0000313" key="3">
    <source>
        <dbReference type="EMBL" id="GIL41617.1"/>
    </source>
</evidence>
<protein>
    <submittedName>
        <fullName evidence="3">3-oxoadipate enol-lactonase</fullName>
    </submittedName>
</protein>
<evidence type="ECO:0000313" key="4">
    <source>
        <dbReference type="Proteomes" id="UP000681075"/>
    </source>
</evidence>
<dbReference type="InterPro" id="IPR050471">
    <property type="entry name" value="AB_hydrolase"/>
</dbReference>
<dbReference type="InterPro" id="IPR029058">
    <property type="entry name" value="AB_hydrolase_fold"/>
</dbReference>
<gene>
    <name evidence="3" type="primary">pcaD</name>
    <name evidence="3" type="ORF">TMPK1_38540</name>
</gene>
<reference evidence="3" key="1">
    <citation type="submission" date="2021-02" db="EMBL/GenBank/DDBJ databases">
        <title>Genome sequence of Rhodospirillales sp. strain TMPK1 isolated from soil.</title>
        <authorList>
            <person name="Nakai R."/>
            <person name="Kusada H."/>
            <person name="Tamaki H."/>
        </authorList>
    </citation>
    <scope>NUCLEOTIDE SEQUENCE</scope>
    <source>
        <strain evidence="3">TMPK1</strain>
    </source>
</reference>
<dbReference type="RefSeq" id="WP_420245178.1">
    <property type="nucleotide sequence ID" value="NZ_BOPV01000001.1"/>
</dbReference>
<feature type="domain" description="AB hydrolase-1" evidence="1">
    <location>
        <begin position="20"/>
        <end position="130"/>
    </location>
</feature>
<proteinExistence type="predicted"/>
<dbReference type="Proteomes" id="UP000681075">
    <property type="component" value="Unassembled WGS sequence"/>
</dbReference>
<keyword evidence="4" id="KW-1185">Reference proteome</keyword>
<dbReference type="Gene3D" id="3.40.50.1820">
    <property type="entry name" value="alpha/beta hydrolase"/>
    <property type="match status" value="1"/>
</dbReference>
<dbReference type="PANTHER" id="PTHR43433">
    <property type="entry name" value="HYDROLASE, ALPHA/BETA FOLD FAMILY PROTEIN"/>
    <property type="match status" value="1"/>
</dbReference>
<dbReference type="Pfam" id="PF00561">
    <property type="entry name" value="Abhydrolase_1"/>
    <property type="match status" value="1"/>
</dbReference>
<sequence length="257" mass="27245">MNITTDDGLQLHVQVEGDGPALLFSNSLGTALAMWDAQLAALTGRYRIIRYDSRGHGRSGVPTAPYQIERLGRDALAVLDAVGVERASFCGLSMGGMVGQWLGANAPTRIQKLVIANTAAELGPPANWDARIDAVRAGGMIAITETVLERWFTAGFRTAQPDAVAKVRSMLHATDPTGYCGSCAAIRDMNQRALLPTITVPTLVIGGAFDPATPPAHAEELAQNIPGAQLVMLDAAHLSNIERTADFNAALTRFLEA</sequence>
<comment type="caution">
    <text evidence="3">The sequence shown here is derived from an EMBL/GenBank/DDBJ whole genome shotgun (WGS) entry which is preliminary data.</text>
</comment>
<dbReference type="AlphaFoldDB" id="A0A8S8XIX0"/>
<dbReference type="SUPFAM" id="SSF53474">
    <property type="entry name" value="alpha/beta-Hydrolases"/>
    <property type="match status" value="1"/>
</dbReference>
<feature type="domain" description="Peptidase S33 tripeptidyl aminopeptidase-like C-terminal" evidence="2">
    <location>
        <begin position="196"/>
        <end position="236"/>
    </location>
</feature>
<accession>A0A8S8XIX0</accession>
<dbReference type="InterPro" id="IPR013595">
    <property type="entry name" value="Pept_S33_TAP-like_C"/>
</dbReference>
<organism evidence="3 4">
    <name type="scientific">Roseiterribacter gracilis</name>
    <dbReference type="NCBI Taxonomy" id="2812848"/>
    <lineage>
        <taxon>Bacteria</taxon>
        <taxon>Pseudomonadati</taxon>
        <taxon>Pseudomonadota</taxon>
        <taxon>Alphaproteobacteria</taxon>
        <taxon>Rhodospirillales</taxon>
        <taxon>Roseiterribacteraceae</taxon>
        <taxon>Roseiterribacter</taxon>
    </lineage>
</organism>
<name>A0A8S8XIX0_9PROT</name>
<dbReference type="InterPro" id="IPR026968">
    <property type="entry name" value="PcaD/CatD"/>
</dbReference>
<dbReference type="GO" id="GO:0047570">
    <property type="term" value="F:3-oxoadipate enol-lactonase activity"/>
    <property type="evidence" value="ECO:0007669"/>
    <property type="project" value="InterPro"/>
</dbReference>
<dbReference type="PANTHER" id="PTHR43433:SF1">
    <property type="entry name" value="BLL5160 PROTEIN"/>
    <property type="match status" value="1"/>
</dbReference>
<dbReference type="NCBIfam" id="TIGR02427">
    <property type="entry name" value="protocat_pcaD"/>
    <property type="match status" value="1"/>
</dbReference>
<evidence type="ECO:0000259" key="1">
    <source>
        <dbReference type="Pfam" id="PF00561"/>
    </source>
</evidence>